<dbReference type="Proteomes" id="UP001231518">
    <property type="component" value="Chromosome 15"/>
</dbReference>
<comment type="caution">
    <text evidence="2">The sequence shown here is derived from an EMBL/GenBank/DDBJ whole genome shotgun (WGS) entry which is preliminary data.</text>
</comment>
<protein>
    <submittedName>
        <fullName evidence="2">Uncharacterized protein</fullName>
    </submittedName>
</protein>
<evidence type="ECO:0000256" key="1">
    <source>
        <dbReference type="SAM" id="MobiDB-lite"/>
    </source>
</evidence>
<feature type="region of interest" description="Disordered" evidence="1">
    <location>
        <begin position="153"/>
        <end position="177"/>
    </location>
</feature>
<gene>
    <name evidence="2" type="ORF">PYW07_003592</name>
</gene>
<dbReference type="EMBL" id="JARGEI010000012">
    <property type="protein sequence ID" value="KAJ8722412.1"/>
    <property type="molecule type" value="Genomic_DNA"/>
</dbReference>
<proteinExistence type="predicted"/>
<dbReference type="AlphaFoldDB" id="A0AAD8DT73"/>
<evidence type="ECO:0000313" key="3">
    <source>
        <dbReference type="Proteomes" id="UP001231518"/>
    </source>
</evidence>
<reference evidence="2" key="1">
    <citation type="submission" date="2023-03" db="EMBL/GenBank/DDBJ databases">
        <title>Chromosome-level genomes of two armyworms, Mythimna separata and Mythimna loreyi, provide insights into the biosynthesis and reception of sex pheromones.</title>
        <authorList>
            <person name="Zhao H."/>
        </authorList>
    </citation>
    <scope>NUCLEOTIDE SEQUENCE</scope>
    <source>
        <strain evidence="2">BeijingLab</strain>
        <tissue evidence="2">Pupa</tissue>
    </source>
</reference>
<name>A0AAD8DT73_MYTSE</name>
<keyword evidence="3" id="KW-1185">Reference proteome</keyword>
<sequence length="186" mass="21019">MADIKSYIKKRASLKAKLTQFSSYLKTAQSCEKLSEVQVVEVEYRLNTFENLYEKYDTLQTDLEALMDDPSEQYAEREDFERLYYSLVASARHLISDARKLQTGGHASEDASSRCFLAEMASTESPTSGHARVSFGALSTPSAPYPYHQLKTLQRGEHVETSAQRSLRRRPERDRASDIAACAYAS</sequence>
<evidence type="ECO:0000313" key="2">
    <source>
        <dbReference type="EMBL" id="KAJ8722412.1"/>
    </source>
</evidence>
<organism evidence="2 3">
    <name type="scientific">Mythimna separata</name>
    <name type="common">Oriental armyworm</name>
    <name type="synonym">Pseudaletia separata</name>
    <dbReference type="NCBI Taxonomy" id="271217"/>
    <lineage>
        <taxon>Eukaryota</taxon>
        <taxon>Metazoa</taxon>
        <taxon>Ecdysozoa</taxon>
        <taxon>Arthropoda</taxon>
        <taxon>Hexapoda</taxon>
        <taxon>Insecta</taxon>
        <taxon>Pterygota</taxon>
        <taxon>Neoptera</taxon>
        <taxon>Endopterygota</taxon>
        <taxon>Lepidoptera</taxon>
        <taxon>Glossata</taxon>
        <taxon>Ditrysia</taxon>
        <taxon>Noctuoidea</taxon>
        <taxon>Noctuidae</taxon>
        <taxon>Noctuinae</taxon>
        <taxon>Hadenini</taxon>
        <taxon>Mythimna</taxon>
    </lineage>
</organism>
<accession>A0AAD8DT73</accession>